<dbReference type="PANTHER" id="PTHR43484:SF1">
    <property type="entry name" value="FLAGELLAR MOTOR SWITCH PROTEIN FLIN"/>
    <property type="match status" value="1"/>
</dbReference>
<dbReference type="InterPro" id="IPR051469">
    <property type="entry name" value="FliN/MopA/SpaO"/>
</dbReference>
<dbReference type="AlphaFoldDB" id="A0A381NZN2"/>
<dbReference type="Pfam" id="PF01052">
    <property type="entry name" value="FliMN_C"/>
    <property type="match status" value="1"/>
</dbReference>
<evidence type="ECO:0000256" key="5">
    <source>
        <dbReference type="ARBA" id="ARBA00022779"/>
    </source>
</evidence>
<dbReference type="GO" id="GO:0006935">
    <property type="term" value="P:chemotaxis"/>
    <property type="evidence" value="ECO:0007669"/>
    <property type="project" value="UniProtKB-KW"/>
</dbReference>
<name>A0A381NZN2_9ZZZZ</name>
<evidence type="ECO:0000313" key="8">
    <source>
        <dbReference type="EMBL" id="SUZ59807.1"/>
    </source>
</evidence>
<dbReference type="GO" id="GO:0071973">
    <property type="term" value="P:bacterial-type flagellum-dependent cell motility"/>
    <property type="evidence" value="ECO:0007669"/>
    <property type="project" value="InterPro"/>
</dbReference>
<protein>
    <recommendedName>
        <fullName evidence="7">Flagellar motor switch protein FliN-like C-terminal domain-containing protein</fullName>
    </recommendedName>
</protein>
<dbReference type="EMBL" id="UINC01000699">
    <property type="protein sequence ID" value="SUZ59807.1"/>
    <property type="molecule type" value="Genomic_DNA"/>
</dbReference>
<dbReference type="GO" id="GO:0003774">
    <property type="term" value="F:cytoskeletal motor activity"/>
    <property type="evidence" value="ECO:0007669"/>
    <property type="project" value="InterPro"/>
</dbReference>
<dbReference type="GO" id="GO:0005886">
    <property type="term" value="C:plasma membrane"/>
    <property type="evidence" value="ECO:0007669"/>
    <property type="project" value="UniProtKB-SubCell"/>
</dbReference>
<proteinExistence type="inferred from homology"/>
<dbReference type="InterPro" id="IPR036429">
    <property type="entry name" value="SpoA-like_sf"/>
</dbReference>
<evidence type="ECO:0000256" key="1">
    <source>
        <dbReference type="ARBA" id="ARBA00004413"/>
    </source>
</evidence>
<reference evidence="8" key="1">
    <citation type="submission" date="2018-05" db="EMBL/GenBank/DDBJ databases">
        <authorList>
            <person name="Lanie J.A."/>
            <person name="Ng W.-L."/>
            <person name="Kazmierczak K.M."/>
            <person name="Andrzejewski T.M."/>
            <person name="Davidsen T.M."/>
            <person name="Wayne K.J."/>
            <person name="Tettelin H."/>
            <person name="Glass J.I."/>
            <person name="Rusch D."/>
            <person name="Podicherti R."/>
            <person name="Tsui H.-C.T."/>
            <person name="Winkler M.E."/>
        </authorList>
    </citation>
    <scope>NUCLEOTIDE SEQUENCE</scope>
</reference>
<dbReference type="InterPro" id="IPR001172">
    <property type="entry name" value="FliN_T3SS_HrcQb"/>
</dbReference>
<keyword evidence="6" id="KW-0472">Membrane</keyword>
<keyword evidence="3" id="KW-1003">Cell membrane</keyword>
<dbReference type="InterPro" id="IPR001543">
    <property type="entry name" value="FliN-like_C"/>
</dbReference>
<comment type="subcellular location">
    <subcellularLocation>
        <location evidence="1">Cell membrane</location>
        <topology evidence="1">Peripheral membrane protein</topology>
        <orientation evidence="1">Cytoplasmic side</orientation>
    </subcellularLocation>
</comment>
<comment type="similarity">
    <text evidence="2">Belongs to the FliN/MopA/SpaO family.</text>
</comment>
<gene>
    <name evidence="8" type="ORF">METZ01_LOCUS12661</name>
</gene>
<feature type="domain" description="Flagellar motor switch protein FliN-like C-terminal" evidence="7">
    <location>
        <begin position="20"/>
        <end position="86"/>
    </location>
</feature>
<dbReference type="Gene3D" id="2.30.330.10">
    <property type="entry name" value="SpoA-like"/>
    <property type="match status" value="1"/>
</dbReference>
<evidence type="ECO:0000259" key="7">
    <source>
        <dbReference type="Pfam" id="PF01052"/>
    </source>
</evidence>
<evidence type="ECO:0000256" key="3">
    <source>
        <dbReference type="ARBA" id="ARBA00022475"/>
    </source>
</evidence>
<keyword evidence="4" id="KW-0145">Chemotaxis</keyword>
<keyword evidence="5" id="KW-0283">Flagellar rotation</keyword>
<evidence type="ECO:0000256" key="2">
    <source>
        <dbReference type="ARBA" id="ARBA00009226"/>
    </source>
</evidence>
<dbReference type="PRINTS" id="PR00956">
    <property type="entry name" value="FLGMOTORFLIN"/>
</dbReference>
<evidence type="ECO:0000256" key="4">
    <source>
        <dbReference type="ARBA" id="ARBA00022500"/>
    </source>
</evidence>
<sequence length="98" mass="10936">MSAETPEQESTLHKLKFLADASHVMQAEIARTDISLNEVMLWKQGTVVVLDKIVGSTIDVLIGDRLIARGEVVVINDRFGVRISEITHPDEKPKLGWK</sequence>
<dbReference type="PANTHER" id="PTHR43484">
    <property type="match status" value="1"/>
</dbReference>
<organism evidence="8">
    <name type="scientific">marine metagenome</name>
    <dbReference type="NCBI Taxonomy" id="408172"/>
    <lineage>
        <taxon>unclassified sequences</taxon>
        <taxon>metagenomes</taxon>
        <taxon>ecological metagenomes</taxon>
    </lineage>
</organism>
<dbReference type="GO" id="GO:0009425">
    <property type="term" value="C:bacterial-type flagellum basal body"/>
    <property type="evidence" value="ECO:0007669"/>
    <property type="project" value="InterPro"/>
</dbReference>
<accession>A0A381NZN2</accession>
<dbReference type="SUPFAM" id="SSF101801">
    <property type="entry name" value="Surface presentation of antigens (SPOA)"/>
    <property type="match status" value="1"/>
</dbReference>
<evidence type="ECO:0000256" key="6">
    <source>
        <dbReference type="ARBA" id="ARBA00023136"/>
    </source>
</evidence>